<evidence type="ECO:0000256" key="1">
    <source>
        <dbReference type="ARBA" id="ARBA00022630"/>
    </source>
</evidence>
<evidence type="ECO:0000256" key="5">
    <source>
        <dbReference type="SAM" id="MobiDB-lite"/>
    </source>
</evidence>
<dbReference type="STRING" id="100787.A0A0G4MBH9"/>
<feature type="compositionally biased region" description="Polar residues" evidence="5">
    <location>
        <begin position="655"/>
        <end position="692"/>
    </location>
</feature>
<keyword evidence="2" id="KW-0274">FAD</keyword>
<dbReference type="AlphaFoldDB" id="A0A0G4MBH9"/>
<evidence type="ECO:0000313" key="8">
    <source>
        <dbReference type="Proteomes" id="UP000044602"/>
    </source>
</evidence>
<dbReference type="Gene3D" id="3.50.50.60">
    <property type="entry name" value="FAD/NAD(P)-binding domain"/>
    <property type="match status" value="1"/>
</dbReference>
<dbReference type="PANTHER" id="PTHR43004">
    <property type="entry name" value="TRK SYSTEM POTASSIUM UPTAKE PROTEIN"/>
    <property type="match status" value="1"/>
</dbReference>
<sequence length="1014" mass="112708">MTGASQDVPKYDIVIVGAGPVGLMLSTCLARWGYKIKHIDNRPEPTKTGRADGIQPRSLDLLRNMGLKTHIMAHKPARVFEVAFWDPVSKGDGIARTGTWASCPSFIDARYPFTTLLHQGLIERVFISDLAKNNVSIQRPWTISGFTSDVAQDSEYPVEVQLEHQDGGAQETVRAKYLFGGEGARSFIRDQLNIGIKHKDPIEHVWGVMDGVVRTDFPDIKMKCTIHSPHGSIMVIPREDNMVRLYIQIASSTDADWNPRKTATEADVQASAKRIFQPYHVEWDRVEWYSVYPIGQGIADRYTLDHRVFLGGDACHTHSPKAGQGMNTAFLDAQNLAWKIHLVEAGFAHRNLLATYETERKHVAEALLDFDNNYRGDKFAHLKLENLVTLVMPITHASAVIEHLYSRDMLEQAKHYNKTPQARVQYGLERNGEDLSIDHAVRLLENLPSELGPILNSWHVDDHLLKTVCNDLYALLAKRPIPSLVVNVSPEILSLWERMARVPADEDVVVSDAPNMTVPPAILAIPGSFPEEDTSRVADPQPKSRNDEFAASRSAQPEMPLASRDSLPTFHDVIPFDLIQAHLVDPQSADTYSEKGSSDVYHSRSMRTILKEKLRSTSSPNAARLSRHRPRDHDPDHSPYKSRSSVGSAIVSPVSKRSTSRSPPSYVTRLKSPNSMRVTATSSASLFTPASPSRQNTGHYFVSAGGKEAEDAVDVDQTAQIAEGSNTNFVHREADHDTLSDKEVTHSTSIGPLSHQDIADGHRNTASYLRHHIDEQEGQVESDSADEKQEDREHDVLTRHGASINVHMQEGLRKYYRPSSPFSGSDLDKKLSGLQISDERQSALDEVALRRQVEEEEREFLAAAAAKAAAEAEKKRADAEKLLKTGGLRPPHKPMVAPLSDDWLRKVEASVTRQGASVARTFEGTELTPRDFARVVPPTEWLNDEIVNGTLLWLDRFINLAAGVSDARSANRKCLALSSFIWKRIQDAGPGSTGRALRRFGVSKANFGDLDTVL</sequence>
<feature type="region of interest" description="Disordered" evidence="5">
    <location>
        <begin position="776"/>
        <end position="796"/>
    </location>
</feature>
<evidence type="ECO:0000256" key="4">
    <source>
        <dbReference type="SAM" id="Coils"/>
    </source>
</evidence>
<protein>
    <recommendedName>
        <fullName evidence="6">FAD-binding domain-containing protein</fullName>
    </recommendedName>
</protein>
<evidence type="ECO:0000259" key="6">
    <source>
        <dbReference type="Pfam" id="PF01494"/>
    </source>
</evidence>
<evidence type="ECO:0000313" key="7">
    <source>
        <dbReference type="EMBL" id="CRK31496.1"/>
    </source>
</evidence>
<dbReference type="Pfam" id="PF01494">
    <property type="entry name" value="FAD_binding_3"/>
    <property type="match status" value="1"/>
</dbReference>
<feature type="non-terminal residue" evidence="7">
    <location>
        <position position="1014"/>
    </location>
</feature>
<dbReference type="InterPro" id="IPR050641">
    <property type="entry name" value="RIFMO-like"/>
</dbReference>
<keyword evidence="4" id="KW-0175">Coiled coil</keyword>
<reference evidence="8" key="1">
    <citation type="submission" date="2015-05" db="EMBL/GenBank/DDBJ databases">
        <authorList>
            <person name="Fogelqvist Johan"/>
        </authorList>
    </citation>
    <scope>NUCLEOTIDE SEQUENCE [LARGE SCALE GENOMIC DNA]</scope>
</reference>
<feature type="region of interest" description="Disordered" evidence="5">
    <location>
        <begin position="611"/>
        <end position="692"/>
    </location>
</feature>
<dbReference type="InterPro" id="IPR002938">
    <property type="entry name" value="FAD-bd"/>
</dbReference>
<feature type="compositionally biased region" description="Basic and acidic residues" evidence="5">
    <location>
        <begin position="785"/>
        <end position="796"/>
    </location>
</feature>
<evidence type="ECO:0000256" key="2">
    <source>
        <dbReference type="ARBA" id="ARBA00022827"/>
    </source>
</evidence>
<dbReference type="SUPFAM" id="SSF54373">
    <property type="entry name" value="FAD-linked reductases, C-terminal domain"/>
    <property type="match status" value="1"/>
</dbReference>
<proteinExistence type="predicted"/>
<keyword evidence="1" id="KW-0285">Flavoprotein</keyword>
<feature type="compositionally biased region" description="Basic and acidic residues" evidence="5">
    <location>
        <begin position="736"/>
        <end position="745"/>
    </location>
</feature>
<dbReference type="EMBL" id="CVQH01021752">
    <property type="protein sequence ID" value="CRK31496.1"/>
    <property type="molecule type" value="Genomic_DNA"/>
</dbReference>
<feature type="region of interest" description="Disordered" evidence="5">
    <location>
        <begin position="736"/>
        <end position="759"/>
    </location>
</feature>
<evidence type="ECO:0000256" key="3">
    <source>
        <dbReference type="ARBA" id="ARBA00023002"/>
    </source>
</evidence>
<keyword evidence="3" id="KW-0560">Oxidoreductase</keyword>
<organism evidence="7 8">
    <name type="scientific">Verticillium longisporum</name>
    <name type="common">Verticillium dahliae var. longisporum</name>
    <dbReference type="NCBI Taxonomy" id="100787"/>
    <lineage>
        <taxon>Eukaryota</taxon>
        <taxon>Fungi</taxon>
        <taxon>Dikarya</taxon>
        <taxon>Ascomycota</taxon>
        <taxon>Pezizomycotina</taxon>
        <taxon>Sordariomycetes</taxon>
        <taxon>Hypocreomycetidae</taxon>
        <taxon>Glomerellales</taxon>
        <taxon>Plectosphaerellaceae</taxon>
        <taxon>Verticillium</taxon>
    </lineage>
</organism>
<dbReference type="InterPro" id="IPR038765">
    <property type="entry name" value="Papain-like_cys_pep_sf"/>
</dbReference>
<accession>A0A0G4MBH9</accession>
<keyword evidence="8" id="KW-1185">Reference proteome</keyword>
<dbReference type="Gene3D" id="3.30.9.10">
    <property type="entry name" value="D-Amino Acid Oxidase, subunit A, domain 2"/>
    <property type="match status" value="1"/>
</dbReference>
<feature type="region of interest" description="Disordered" evidence="5">
    <location>
        <begin position="526"/>
        <end position="566"/>
    </location>
</feature>
<gene>
    <name evidence="7" type="ORF">BN1708_015955</name>
</gene>
<dbReference type="PRINTS" id="PR00420">
    <property type="entry name" value="RNGMNOXGNASE"/>
</dbReference>
<dbReference type="GO" id="GO:0071949">
    <property type="term" value="F:FAD binding"/>
    <property type="evidence" value="ECO:0007669"/>
    <property type="project" value="InterPro"/>
</dbReference>
<dbReference type="InterPro" id="IPR036188">
    <property type="entry name" value="FAD/NAD-bd_sf"/>
</dbReference>
<name>A0A0G4MBH9_VERLO</name>
<dbReference type="Gene3D" id="3.40.395.10">
    <property type="entry name" value="Adenoviral Proteinase, Chain A"/>
    <property type="match status" value="1"/>
</dbReference>
<dbReference type="Proteomes" id="UP000044602">
    <property type="component" value="Unassembled WGS sequence"/>
</dbReference>
<feature type="coiled-coil region" evidence="4">
    <location>
        <begin position="853"/>
        <end position="885"/>
    </location>
</feature>
<dbReference type="PANTHER" id="PTHR43004:SF7">
    <property type="entry name" value="P-HYDROXYBENZOATE-M-HYDROXYLASE"/>
    <property type="match status" value="1"/>
</dbReference>
<dbReference type="GO" id="GO:0016709">
    <property type="term" value="F:oxidoreductase activity, acting on paired donors, with incorporation or reduction of molecular oxygen, NAD(P)H as one donor, and incorporation of one atom of oxygen"/>
    <property type="evidence" value="ECO:0007669"/>
    <property type="project" value="UniProtKB-ARBA"/>
</dbReference>
<dbReference type="SUPFAM" id="SSF54001">
    <property type="entry name" value="Cysteine proteinases"/>
    <property type="match status" value="1"/>
</dbReference>
<feature type="domain" description="FAD-binding" evidence="6">
    <location>
        <begin position="11"/>
        <end position="370"/>
    </location>
</feature>
<dbReference type="SUPFAM" id="SSF51905">
    <property type="entry name" value="FAD/NAD(P)-binding domain"/>
    <property type="match status" value="1"/>
</dbReference>